<dbReference type="Gene3D" id="1.10.287.130">
    <property type="match status" value="1"/>
</dbReference>
<evidence type="ECO:0000256" key="3">
    <source>
        <dbReference type="ARBA" id="ARBA00012438"/>
    </source>
</evidence>
<dbReference type="STRING" id="592050.SAMN05421875_10989"/>
<keyword evidence="6" id="KW-0597">Phosphoprotein</keyword>
<dbReference type="GO" id="GO:0005524">
    <property type="term" value="F:ATP binding"/>
    <property type="evidence" value="ECO:0007669"/>
    <property type="project" value="UniProtKB-KW"/>
</dbReference>
<keyword evidence="11" id="KW-0067">ATP-binding</keyword>
<dbReference type="PRINTS" id="PR00344">
    <property type="entry name" value="BCTRLSENSOR"/>
</dbReference>
<dbReference type="SMART" id="SM00388">
    <property type="entry name" value="HisKA"/>
    <property type="match status" value="1"/>
</dbReference>
<sequence length="521" mass="57524">MFSYQTEQADPFMRNSEAWADPTPGQTVIPPSDATSPAPLESLRRAREQRARVGLNLFWRTFFLLALLLVGSILAWLQTLRALEFEPRTLHTAQQIASLVNLSRAALVHADAIARVSLIKTMADQEGVRILPREPGDKFTLLDSTALGSRLTEELTQRLGPDTIVAQNVNGENGLWVGFNINGDPNWLLMDRSRFSPAGGRTWLIWLITAGALSLAGAAAIARLINQPLKQLSYAANRVRDGDFAASRLDEEAVTSEIREVNIGFNRMAQKLAKLEQDRAVMLAGISHDLRTPLARLRLETEMSVDDEIAREHMVADIVQLDATIDKFLDYARPDHATLTPVNLHGVVSSCVYAVQDHRELQITMAIPEDLNVLADEVELARVISNLLENARRYGKTVDTAVTHVDIAAKGRENWVLIKVRDHGTGVPPEQLSSLTKPFFRGDSARTAATGAGLGLSIVDKTVQRMGGIFALANSSSGGLVAHIQLQRAIHMPDGEDPKQRLQRPSVKRQLPRRRAEDHMN</sequence>
<feature type="transmembrane region" description="Helical" evidence="16">
    <location>
        <begin position="57"/>
        <end position="77"/>
    </location>
</feature>
<protein>
    <recommendedName>
        <fullName evidence="3">histidine kinase</fullName>
        <ecNumber evidence="3">2.7.13.3</ecNumber>
    </recommendedName>
</protein>
<dbReference type="CDD" id="cd00082">
    <property type="entry name" value="HisKA"/>
    <property type="match status" value="1"/>
</dbReference>
<dbReference type="CDD" id="cd06225">
    <property type="entry name" value="HAMP"/>
    <property type="match status" value="1"/>
</dbReference>
<dbReference type="Pfam" id="PF02518">
    <property type="entry name" value="HATPase_c"/>
    <property type="match status" value="1"/>
</dbReference>
<dbReference type="SMART" id="SM00387">
    <property type="entry name" value="HATPase_c"/>
    <property type="match status" value="1"/>
</dbReference>
<dbReference type="PANTHER" id="PTHR44936:SF5">
    <property type="entry name" value="SENSOR HISTIDINE KINASE ENVZ"/>
    <property type="match status" value="1"/>
</dbReference>
<dbReference type="InterPro" id="IPR032408">
    <property type="entry name" value="RisS_PPD"/>
</dbReference>
<feature type="transmembrane region" description="Helical" evidence="16">
    <location>
        <begin position="203"/>
        <end position="225"/>
    </location>
</feature>
<keyword evidence="14 16" id="KW-0472">Membrane</keyword>
<dbReference type="PROSITE" id="PS50885">
    <property type="entry name" value="HAMP"/>
    <property type="match status" value="1"/>
</dbReference>
<comment type="catalytic activity">
    <reaction evidence="1">
        <text>ATP + protein L-histidine = ADP + protein N-phospho-L-histidine.</text>
        <dbReference type="EC" id="2.7.13.3"/>
    </reaction>
</comment>
<evidence type="ECO:0000259" key="17">
    <source>
        <dbReference type="PROSITE" id="PS50109"/>
    </source>
</evidence>
<evidence type="ECO:0000259" key="18">
    <source>
        <dbReference type="PROSITE" id="PS50885"/>
    </source>
</evidence>
<evidence type="ECO:0000256" key="2">
    <source>
        <dbReference type="ARBA" id="ARBA00004429"/>
    </source>
</evidence>
<evidence type="ECO:0000256" key="11">
    <source>
        <dbReference type="ARBA" id="ARBA00022840"/>
    </source>
</evidence>
<dbReference type="EC" id="2.7.13.3" evidence="3"/>
<dbReference type="Pfam" id="PF00672">
    <property type="entry name" value="HAMP"/>
    <property type="match status" value="1"/>
</dbReference>
<evidence type="ECO:0000313" key="19">
    <source>
        <dbReference type="EMBL" id="SEA30883.1"/>
    </source>
</evidence>
<evidence type="ECO:0000256" key="10">
    <source>
        <dbReference type="ARBA" id="ARBA00022777"/>
    </source>
</evidence>
<dbReference type="PANTHER" id="PTHR44936">
    <property type="entry name" value="SENSOR PROTEIN CREC"/>
    <property type="match status" value="1"/>
</dbReference>
<keyword evidence="4" id="KW-1003">Cell membrane</keyword>
<keyword evidence="5" id="KW-0997">Cell inner membrane</keyword>
<dbReference type="SUPFAM" id="SSF55874">
    <property type="entry name" value="ATPase domain of HSP90 chaperone/DNA topoisomerase II/histidine kinase"/>
    <property type="match status" value="1"/>
</dbReference>
<dbReference type="InterPro" id="IPR003660">
    <property type="entry name" value="HAMP_dom"/>
</dbReference>
<feature type="domain" description="Histidine kinase" evidence="17">
    <location>
        <begin position="285"/>
        <end position="490"/>
    </location>
</feature>
<dbReference type="InterPro" id="IPR003661">
    <property type="entry name" value="HisK_dim/P_dom"/>
</dbReference>
<dbReference type="AlphaFoldDB" id="A0A1H4A421"/>
<gene>
    <name evidence="19" type="ORF">SAMN05421875_10989</name>
</gene>
<dbReference type="InterPro" id="IPR004358">
    <property type="entry name" value="Sig_transdc_His_kin-like_C"/>
</dbReference>
<evidence type="ECO:0000256" key="6">
    <source>
        <dbReference type="ARBA" id="ARBA00022553"/>
    </source>
</evidence>
<dbReference type="InterPro" id="IPR036097">
    <property type="entry name" value="HisK_dim/P_sf"/>
</dbReference>
<dbReference type="SUPFAM" id="SSF47384">
    <property type="entry name" value="Homodimeric domain of signal transducing histidine kinase"/>
    <property type="match status" value="1"/>
</dbReference>
<keyword evidence="8 16" id="KW-0812">Transmembrane</keyword>
<dbReference type="SMART" id="SM00304">
    <property type="entry name" value="HAMP"/>
    <property type="match status" value="1"/>
</dbReference>
<keyword evidence="20" id="KW-1185">Reference proteome</keyword>
<dbReference type="Pfam" id="PF16524">
    <property type="entry name" value="RisS_PPD"/>
    <property type="match status" value="1"/>
</dbReference>
<evidence type="ECO:0000256" key="4">
    <source>
        <dbReference type="ARBA" id="ARBA00022475"/>
    </source>
</evidence>
<keyword evidence="9" id="KW-0547">Nucleotide-binding</keyword>
<dbReference type="EMBL" id="FNQJ01000009">
    <property type="protein sequence ID" value="SEA30883.1"/>
    <property type="molecule type" value="Genomic_DNA"/>
</dbReference>
<feature type="domain" description="HAMP" evidence="18">
    <location>
        <begin position="223"/>
        <end position="277"/>
    </location>
</feature>
<comment type="subcellular location">
    <subcellularLocation>
        <location evidence="2">Cell inner membrane</location>
        <topology evidence="2">Multi-pass membrane protein</topology>
    </subcellularLocation>
</comment>
<proteinExistence type="predicted"/>
<evidence type="ECO:0000256" key="16">
    <source>
        <dbReference type="SAM" id="Phobius"/>
    </source>
</evidence>
<organism evidence="19 20">
    <name type="scientific">Acidovorax soli</name>
    <dbReference type="NCBI Taxonomy" id="592050"/>
    <lineage>
        <taxon>Bacteria</taxon>
        <taxon>Pseudomonadati</taxon>
        <taxon>Pseudomonadota</taxon>
        <taxon>Betaproteobacteria</taxon>
        <taxon>Burkholderiales</taxon>
        <taxon>Comamonadaceae</taxon>
        <taxon>Acidovorax</taxon>
    </lineage>
</organism>
<evidence type="ECO:0000256" key="5">
    <source>
        <dbReference type="ARBA" id="ARBA00022519"/>
    </source>
</evidence>
<evidence type="ECO:0000256" key="13">
    <source>
        <dbReference type="ARBA" id="ARBA00023012"/>
    </source>
</evidence>
<evidence type="ECO:0000313" key="20">
    <source>
        <dbReference type="Proteomes" id="UP000199002"/>
    </source>
</evidence>
<feature type="region of interest" description="Disordered" evidence="15">
    <location>
        <begin position="1"/>
        <end position="38"/>
    </location>
</feature>
<dbReference type="InterPro" id="IPR050980">
    <property type="entry name" value="2C_sensor_his_kinase"/>
</dbReference>
<keyword evidence="10 19" id="KW-0418">Kinase</keyword>
<evidence type="ECO:0000256" key="8">
    <source>
        <dbReference type="ARBA" id="ARBA00022692"/>
    </source>
</evidence>
<evidence type="ECO:0000256" key="1">
    <source>
        <dbReference type="ARBA" id="ARBA00000085"/>
    </source>
</evidence>
<name>A0A1H4A421_9BURK</name>
<dbReference type="InterPro" id="IPR003594">
    <property type="entry name" value="HATPase_dom"/>
</dbReference>
<accession>A0A1H4A421</accession>
<dbReference type="PROSITE" id="PS50109">
    <property type="entry name" value="HIS_KIN"/>
    <property type="match status" value="1"/>
</dbReference>
<keyword evidence="7" id="KW-0808">Transferase</keyword>
<evidence type="ECO:0000256" key="15">
    <source>
        <dbReference type="SAM" id="MobiDB-lite"/>
    </source>
</evidence>
<dbReference type="InterPro" id="IPR036890">
    <property type="entry name" value="HATPase_C_sf"/>
</dbReference>
<dbReference type="InterPro" id="IPR005467">
    <property type="entry name" value="His_kinase_dom"/>
</dbReference>
<dbReference type="Pfam" id="PF00512">
    <property type="entry name" value="HisKA"/>
    <property type="match status" value="1"/>
</dbReference>
<evidence type="ECO:0000256" key="12">
    <source>
        <dbReference type="ARBA" id="ARBA00022989"/>
    </source>
</evidence>
<reference evidence="20" key="1">
    <citation type="submission" date="2016-10" db="EMBL/GenBank/DDBJ databases">
        <authorList>
            <person name="Varghese N."/>
            <person name="Submissions S."/>
        </authorList>
    </citation>
    <scope>NUCLEOTIDE SEQUENCE [LARGE SCALE GENOMIC DNA]</scope>
    <source>
        <strain evidence="20">DSM 25157</strain>
    </source>
</reference>
<evidence type="ECO:0000256" key="14">
    <source>
        <dbReference type="ARBA" id="ARBA00023136"/>
    </source>
</evidence>
<dbReference type="GO" id="GO:0000155">
    <property type="term" value="F:phosphorelay sensor kinase activity"/>
    <property type="evidence" value="ECO:0007669"/>
    <property type="project" value="InterPro"/>
</dbReference>
<dbReference type="Gene3D" id="3.30.450.300">
    <property type="entry name" value="Sensor histidine kinase RisS, periplasmic domain"/>
    <property type="match status" value="1"/>
</dbReference>
<evidence type="ECO:0000256" key="7">
    <source>
        <dbReference type="ARBA" id="ARBA00022679"/>
    </source>
</evidence>
<feature type="region of interest" description="Disordered" evidence="15">
    <location>
        <begin position="493"/>
        <end position="521"/>
    </location>
</feature>
<dbReference type="Gene3D" id="3.30.565.10">
    <property type="entry name" value="Histidine kinase-like ATPase, C-terminal domain"/>
    <property type="match status" value="1"/>
</dbReference>
<keyword evidence="12 16" id="KW-1133">Transmembrane helix</keyword>
<evidence type="ECO:0000256" key="9">
    <source>
        <dbReference type="ARBA" id="ARBA00022741"/>
    </source>
</evidence>
<keyword evidence="13" id="KW-0902">Two-component regulatory system</keyword>
<dbReference type="GO" id="GO:0005886">
    <property type="term" value="C:plasma membrane"/>
    <property type="evidence" value="ECO:0007669"/>
    <property type="project" value="UniProtKB-SubCell"/>
</dbReference>
<dbReference type="InterPro" id="IPR038421">
    <property type="entry name" value="RisS_PPD_sf"/>
</dbReference>
<dbReference type="Proteomes" id="UP000199002">
    <property type="component" value="Unassembled WGS sequence"/>
</dbReference>